<keyword evidence="1" id="KW-1133">Transmembrane helix</keyword>
<name>A0ABD3PVY1_9STRA</name>
<dbReference type="AlphaFoldDB" id="A0ABD3PVY1"/>
<organism evidence="2 3">
    <name type="scientific">Stephanodiscus triporus</name>
    <dbReference type="NCBI Taxonomy" id="2934178"/>
    <lineage>
        <taxon>Eukaryota</taxon>
        <taxon>Sar</taxon>
        <taxon>Stramenopiles</taxon>
        <taxon>Ochrophyta</taxon>
        <taxon>Bacillariophyta</taxon>
        <taxon>Coscinodiscophyceae</taxon>
        <taxon>Thalassiosirophycidae</taxon>
        <taxon>Stephanodiscales</taxon>
        <taxon>Stephanodiscaceae</taxon>
        <taxon>Stephanodiscus</taxon>
    </lineage>
</organism>
<keyword evidence="1" id="KW-0812">Transmembrane</keyword>
<evidence type="ECO:0000313" key="2">
    <source>
        <dbReference type="EMBL" id="KAL3792078.1"/>
    </source>
</evidence>
<dbReference type="InterPro" id="IPR032801">
    <property type="entry name" value="PXL2A/B/C"/>
</dbReference>
<keyword evidence="3" id="KW-1185">Reference proteome</keyword>
<gene>
    <name evidence="2" type="ORF">ACHAW5_008248</name>
</gene>
<protein>
    <recommendedName>
        <fullName evidence="4">Peroxiredoxin-like 2A</fullName>
    </recommendedName>
</protein>
<evidence type="ECO:0000313" key="3">
    <source>
        <dbReference type="Proteomes" id="UP001530315"/>
    </source>
</evidence>
<feature type="transmembrane region" description="Helical" evidence="1">
    <location>
        <begin position="36"/>
        <end position="57"/>
    </location>
</feature>
<evidence type="ECO:0000256" key="1">
    <source>
        <dbReference type="SAM" id="Phobius"/>
    </source>
</evidence>
<reference evidence="2 3" key="1">
    <citation type="submission" date="2024-10" db="EMBL/GenBank/DDBJ databases">
        <title>Updated reference genomes for cyclostephanoid diatoms.</title>
        <authorList>
            <person name="Roberts W.R."/>
            <person name="Alverson A.J."/>
        </authorList>
    </citation>
    <scope>NUCLEOTIDE SEQUENCE [LARGE SCALE GENOMIC DNA]</scope>
    <source>
        <strain evidence="2 3">AJA276-08</strain>
    </source>
</reference>
<sequence>NATNEASAVSILPSLHFSVLRFRQNIYRIARRNMRLLTSVATLATVVWAPHAVGAFVPPSTARSPIPFRASLGDDRTQTVCDIPSEFDETPSLVGVSNGADAIRSAVVINSAGDFVRVDDAIKSSKAAASAPHVWCSIQPQLDEAGVGGPIFISIGDADKLNTFLDANDWMGRDQMFVDDYSFDAYKAAGFGRFDQVDKEKVKNVKMSAPELGGLGRWMNYFSIVGKVSPVPKDLKFGEVPEGVLWTGGTFVIQDNNVLYQWTDTVPGNHPVIEDIVDIAKDAAQNTKQKNLLGKVGWF</sequence>
<dbReference type="Pfam" id="PF13911">
    <property type="entry name" value="AhpC-TSA_2"/>
    <property type="match status" value="1"/>
</dbReference>
<keyword evidence="1" id="KW-0472">Membrane</keyword>
<dbReference type="Proteomes" id="UP001530315">
    <property type="component" value="Unassembled WGS sequence"/>
</dbReference>
<evidence type="ECO:0008006" key="4">
    <source>
        <dbReference type="Google" id="ProtNLM"/>
    </source>
</evidence>
<comment type="caution">
    <text evidence="2">The sequence shown here is derived from an EMBL/GenBank/DDBJ whole genome shotgun (WGS) entry which is preliminary data.</text>
</comment>
<feature type="non-terminal residue" evidence="2">
    <location>
        <position position="1"/>
    </location>
</feature>
<dbReference type="EMBL" id="JALLAZ020000568">
    <property type="protein sequence ID" value="KAL3792078.1"/>
    <property type="molecule type" value="Genomic_DNA"/>
</dbReference>
<proteinExistence type="predicted"/>
<accession>A0ABD3PVY1</accession>